<accession>A0A943SR64</accession>
<evidence type="ECO:0000256" key="1">
    <source>
        <dbReference type="ARBA" id="ARBA00022729"/>
    </source>
</evidence>
<evidence type="ECO:0000313" key="3">
    <source>
        <dbReference type="EMBL" id="MBS6535372.1"/>
    </source>
</evidence>
<dbReference type="Pfam" id="PF03990">
    <property type="entry name" value="DUF348"/>
    <property type="match status" value="1"/>
</dbReference>
<dbReference type="SMART" id="SM01208">
    <property type="entry name" value="G5"/>
    <property type="match status" value="1"/>
</dbReference>
<dbReference type="EMBL" id="JAGZZP010000010">
    <property type="protein sequence ID" value="MBS6535372.1"/>
    <property type="molecule type" value="Genomic_DNA"/>
</dbReference>
<sequence>MFSILSIHADAKIGDVSKIPKIENKADKYLGKVTINVNGKSTIINAKHKKVGDILKDAGIELTEEDFVKPALDEEIVFNGFFEEVITIHKHEKENFSKFVEIPYDVVEIENSSLNKGEKRVKQQGFVGVKKVTGKNIMAGGEVFSNSDLEYETITEPIKEIVEVGTKNNVVLSYDPFTPSGLTEDEFERLKPGLGKALYDMEQDSGVNGIFCLAVGHIESSWKHQAAPNNFWGIKKTASTYRSWSSPYEGILGFGRYMSGRGLYNGKTISQISKIYCPPNSNNWANGVVKYMSKYNNQINSWR</sequence>
<dbReference type="RefSeq" id="WP_278637945.1">
    <property type="nucleotide sequence ID" value="NZ_JAGZZP010000010.1"/>
</dbReference>
<evidence type="ECO:0000313" key="4">
    <source>
        <dbReference type="Proteomes" id="UP000748991"/>
    </source>
</evidence>
<evidence type="ECO:0000259" key="2">
    <source>
        <dbReference type="PROSITE" id="PS51109"/>
    </source>
</evidence>
<dbReference type="AlphaFoldDB" id="A0A943SR64"/>
<organism evidence="3 4">
    <name type="scientific">Peptoniphilus harei</name>
    <dbReference type="NCBI Taxonomy" id="54005"/>
    <lineage>
        <taxon>Bacteria</taxon>
        <taxon>Bacillati</taxon>
        <taxon>Bacillota</taxon>
        <taxon>Tissierellia</taxon>
        <taxon>Tissierellales</taxon>
        <taxon>Peptoniphilaceae</taxon>
        <taxon>Peptoniphilus</taxon>
    </lineage>
</organism>
<dbReference type="Gene3D" id="2.20.230.10">
    <property type="entry name" value="Resuscitation-promoting factor rpfb"/>
    <property type="match status" value="1"/>
</dbReference>
<comment type="caution">
    <text evidence="3">The sequence shown here is derived from an EMBL/GenBank/DDBJ whole genome shotgun (WGS) entry which is preliminary data.</text>
</comment>
<gene>
    <name evidence="3" type="ORF">KH327_06030</name>
</gene>
<dbReference type="InterPro" id="IPR011098">
    <property type="entry name" value="G5_dom"/>
</dbReference>
<dbReference type="PROSITE" id="PS51109">
    <property type="entry name" value="G5"/>
    <property type="match status" value="1"/>
</dbReference>
<proteinExistence type="predicted"/>
<dbReference type="InterPro" id="IPR007137">
    <property type="entry name" value="DUF348"/>
</dbReference>
<reference evidence="3" key="1">
    <citation type="submission" date="2021-02" db="EMBL/GenBank/DDBJ databases">
        <title>Infant gut strain persistence is associated with maternal origin, phylogeny, and functional potential including surface adhesion and iron acquisition.</title>
        <authorList>
            <person name="Lou Y.C."/>
        </authorList>
    </citation>
    <scope>NUCLEOTIDE SEQUENCE</scope>
    <source>
        <strain evidence="3">L3_060_052G1_dasL3_060_052G1_concoct_1</strain>
    </source>
</reference>
<protein>
    <submittedName>
        <fullName evidence="3">G5 domain-containing protein</fullName>
    </submittedName>
</protein>
<keyword evidence="1" id="KW-0732">Signal</keyword>
<dbReference type="Proteomes" id="UP000748991">
    <property type="component" value="Unassembled WGS sequence"/>
</dbReference>
<feature type="domain" description="G5" evidence="2">
    <location>
        <begin position="88"/>
        <end position="168"/>
    </location>
</feature>
<name>A0A943SR64_9FIRM</name>
<dbReference type="Pfam" id="PF07501">
    <property type="entry name" value="G5"/>
    <property type="match status" value="1"/>
</dbReference>